<comment type="caution">
    <text evidence="1">The sequence shown here is derived from an EMBL/GenBank/DDBJ whole genome shotgun (WGS) entry which is preliminary data.</text>
</comment>
<protein>
    <submittedName>
        <fullName evidence="1">Uncharacterized protein</fullName>
    </submittedName>
</protein>
<dbReference type="OrthoDB" id="5054768at2759"/>
<proteinExistence type="predicted"/>
<evidence type="ECO:0000313" key="2">
    <source>
        <dbReference type="Proteomes" id="UP000452235"/>
    </source>
</evidence>
<organism evidence="1 2">
    <name type="scientific">Aspergillus terreus</name>
    <dbReference type="NCBI Taxonomy" id="33178"/>
    <lineage>
        <taxon>Eukaryota</taxon>
        <taxon>Fungi</taxon>
        <taxon>Dikarya</taxon>
        <taxon>Ascomycota</taxon>
        <taxon>Pezizomycotina</taxon>
        <taxon>Eurotiomycetes</taxon>
        <taxon>Eurotiomycetidae</taxon>
        <taxon>Eurotiales</taxon>
        <taxon>Aspergillaceae</taxon>
        <taxon>Aspergillus</taxon>
        <taxon>Aspergillus subgen. Circumdati</taxon>
    </lineage>
</organism>
<evidence type="ECO:0000313" key="1">
    <source>
        <dbReference type="EMBL" id="GFF19676.1"/>
    </source>
</evidence>
<name>A0A5M3ZA42_ASPTE</name>
<reference evidence="1 2" key="1">
    <citation type="submission" date="2020-01" db="EMBL/GenBank/DDBJ databases">
        <title>Aspergillus terreus IFO 6365 whole genome shotgun sequence.</title>
        <authorList>
            <person name="Kanamasa S."/>
            <person name="Takahashi H."/>
        </authorList>
    </citation>
    <scope>NUCLEOTIDE SEQUENCE [LARGE SCALE GENOMIC DNA]</scope>
    <source>
        <strain evidence="1 2">IFO 6365</strain>
    </source>
</reference>
<dbReference type="VEuPathDB" id="FungiDB:ATEG_08941"/>
<dbReference type="AlphaFoldDB" id="A0A5M3ZA42"/>
<dbReference type="EMBL" id="BLJY01000010">
    <property type="protein sequence ID" value="GFF19676.1"/>
    <property type="molecule type" value="Genomic_DNA"/>
</dbReference>
<keyword evidence="2" id="KW-1185">Reference proteome</keyword>
<dbReference type="Proteomes" id="UP000452235">
    <property type="component" value="Unassembled WGS sequence"/>
</dbReference>
<accession>A0A5M3ZA42</accession>
<sequence>MRSALTIWYIFALVPRVFGEEDLNYDPAANFRPRNITDLDYWYYPWKGSYYNGSAIFTVSDLVVRTDRSQYEDTKLCPQLENMTYTFSWPAILAITQTDGEEERPENTNPVDILLVTSYSNFTKYFTNYMHTSENMASLDSPWKFESIEASRYFYPSDTEPEFNLTVSSDSDTPFRITGSSNLEQNPLPSLSMNMSSCSEIEAWWGLSPVSSGASWADEDDISLLGLTDPTLTLTFDQHSAGLSIRTSAVMNTLGGEPGEDDTPALAGKMTVEFLGRGDAARSDVLNEGDEPSWTPTRFVEKKVTAMAPRMKTKNLAARGPPDERAMTGNSPGSRVAPLELRKTTMDRKMEAMVDAMRVCHHRYVC</sequence>
<gene>
    <name evidence="1" type="ORF">ATEIFO6365_0010045600</name>
</gene>